<comment type="cofactor">
    <cofactor evidence="1">
        <name>Zn(2+)</name>
        <dbReference type="ChEBI" id="CHEBI:29105"/>
    </cofactor>
</comment>
<proteinExistence type="inferred from homology"/>
<evidence type="ECO:0000313" key="8">
    <source>
        <dbReference type="EMBL" id="SPO05386.1"/>
    </source>
</evidence>
<keyword evidence="3" id="KW-0479">Metal-binding</keyword>
<dbReference type="SUPFAM" id="SSF55031">
    <property type="entry name" value="Bacterial exopeptidase dimerisation domain"/>
    <property type="match status" value="1"/>
</dbReference>
<feature type="chain" id="PRO_5042092902" evidence="6">
    <location>
        <begin position="24"/>
        <end position="418"/>
    </location>
</feature>
<gene>
    <name evidence="8" type="ORF">DNG_08073</name>
</gene>
<comment type="similarity">
    <text evidence="2">Belongs to the peptidase M20A family.</text>
</comment>
<evidence type="ECO:0000256" key="6">
    <source>
        <dbReference type="SAM" id="SignalP"/>
    </source>
</evidence>
<dbReference type="PANTHER" id="PTHR43808:SF8">
    <property type="entry name" value="PEPTIDASE M20 DIMERISATION DOMAIN-CONTAINING PROTEIN"/>
    <property type="match status" value="1"/>
</dbReference>
<evidence type="ECO:0000256" key="2">
    <source>
        <dbReference type="ARBA" id="ARBA00006247"/>
    </source>
</evidence>
<dbReference type="InterPro" id="IPR050072">
    <property type="entry name" value="Peptidase_M20A"/>
</dbReference>
<sequence length="418" mass="45065">MLHSTFLSLALVPLLLSTASTRATQLSNRAGDGDDPEEVIKDSELLSLHRKISEIESISNTEQRVGEFLVEYLQSHDFTVEKQEVAFDDGTEGDPNNPRFNIIAYPSGGDFDVDVFLNTHIDTVPPHIPYEVTANKTTNKREDIFISGRGTVDAKAGVAALTIAAIQYRADNPDAKIGLLFTVGEENSGIGIRTFSDSDFNPDPTPYKAFIFAEPTESKLASGHKGGLGFTVNVTGVAGHSGYPWLYESAVSAALPVLSRLDTLDSDLPTSEKFGESTLNIGTIHAGVAGNVIPSSLVAQSTIRIAGGTPEEIEKIVRRAVKKVLKKNEIDEDRVQLTFRPGSTPVDLDYDVDGFDVEVMHYGTDISKLEIKGGPKVKRYLFGPGSITVAHSEVEGLTVGELEDSVGAYKRLIDAALA</sequence>
<feature type="signal peptide" evidence="6">
    <location>
        <begin position="1"/>
        <end position="23"/>
    </location>
</feature>
<dbReference type="InterPro" id="IPR001261">
    <property type="entry name" value="ArgE/DapE_CS"/>
</dbReference>
<dbReference type="PROSITE" id="PS00759">
    <property type="entry name" value="ARGE_DAPE_CPG2_2"/>
    <property type="match status" value="1"/>
</dbReference>
<keyword evidence="4" id="KW-0378">Hydrolase</keyword>
<accession>A0AAE8SY03</accession>
<reference evidence="8" key="1">
    <citation type="submission" date="2018-03" db="EMBL/GenBank/DDBJ databases">
        <authorList>
            <person name="Guldener U."/>
        </authorList>
    </citation>
    <scope>NUCLEOTIDE SEQUENCE</scope>
</reference>
<keyword evidence="8" id="KW-0645">Protease</keyword>
<dbReference type="Gene3D" id="3.30.70.360">
    <property type="match status" value="1"/>
</dbReference>
<dbReference type="GO" id="GO:0004180">
    <property type="term" value="F:carboxypeptidase activity"/>
    <property type="evidence" value="ECO:0007669"/>
    <property type="project" value="UniProtKB-KW"/>
</dbReference>
<dbReference type="SUPFAM" id="SSF53187">
    <property type="entry name" value="Zn-dependent exopeptidases"/>
    <property type="match status" value="1"/>
</dbReference>
<dbReference type="InterPro" id="IPR011650">
    <property type="entry name" value="Peptidase_M20_dimer"/>
</dbReference>
<evidence type="ECO:0000259" key="7">
    <source>
        <dbReference type="Pfam" id="PF07687"/>
    </source>
</evidence>
<evidence type="ECO:0000256" key="4">
    <source>
        <dbReference type="ARBA" id="ARBA00022801"/>
    </source>
</evidence>
<dbReference type="PANTHER" id="PTHR43808">
    <property type="entry name" value="ACETYLORNITHINE DEACETYLASE"/>
    <property type="match status" value="1"/>
</dbReference>
<keyword evidence="8" id="KW-0121">Carboxypeptidase</keyword>
<organism evidence="8 9">
    <name type="scientific">Cephalotrichum gorgonifer</name>
    <dbReference type="NCBI Taxonomy" id="2041049"/>
    <lineage>
        <taxon>Eukaryota</taxon>
        <taxon>Fungi</taxon>
        <taxon>Dikarya</taxon>
        <taxon>Ascomycota</taxon>
        <taxon>Pezizomycotina</taxon>
        <taxon>Sordariomycetes</taxon>
        <taxon>Hypocreomycetidae</taxon>
        <taxon>Microascales</taxon>
        <taxon>Microascaceae</taxon>
        <taxon>Cephalotrichum</taxon>
    </lineage>
</organism>
<dbReference type="GO" id="GO:0046872">
    <property type="term" value="F:metal ion binding"/>
    <property type="evidence" value="ECO:0007669"/>
    <property type="project" value="UniProtKB-KW"/>
</dbReference>
<keyword evidence="6" id="KW-0732">Signal</keyword>
<protein>
    <submittedName>
        <fullName evidence="8">Related to Probable carboxypeptidase BDBG_01803</fullName>
    </submittedName>
</protein>
<dbReference type="Gene3D" id="3.40.630.10">
    <property type="entry name" value="Zn peptidases"/>
    <property type="match status" value="1"/>
</dbReference>
<dbReference type="InterPro" id="IPR036264">
    <property type="entry name" value="Bact_exopeptidase_dim_dom"/>
</dbReference>
<evidence type="ECO:0000256" key="1">
    <source>
        <dbReference type="ARBA" id="ARBA00001947"/>
    </source>
</evidence>
<dbReference type="Pfam" id="PF07687">
    <property type="entry name" value="M20_dimer"/>
    <property type="match status" value="1"/>
</dbReference>
<keyword evidence="5" id="KW-0862">Zinc</keyword>
<dbReference type="Proteomes" id="UP001187682">
    <property type="component" value="Unassembled WGS sequence"/>
</dbReference>
<evidence type="ECO:0000256" key="3">
    <source>
        <dbReference type="ARBA" id="ARBA00022723"/>
    </source>
</evidence>
<dbReference type="AlphaFoldDB" id="A0AAE8SY03"/>
<name>A0AAE8SY03_9PEZI</name>
<keyword evidence="9" id="KW-1185">Reference proteome</keyword>
<dbReference type="EMBL" id="ONZQ02000012">
    <property type="protein sequence ID" value="SPO05386.1"/>
    <property type="molecule type" value="Genomic_DNA"/>
</dbReference>
<evidence type="ECO:0000256" key="5">
    <source>
        <dbReference type="ARBA" id="ARBA00022833"/>
    </source>
</evidence>
<feature type="domain" description="Peptidase M20 dimerisation" evidence="7">
    <location>
        <begin position="223"/>
        <end position="328"/>
    </location>
</feature>
<comment type="caution">
    <text evidence="8">The sequence shown here is derived from an EMBL/GenBank/DDBJ whole genome shotgun (WGS) entry which is preliminary data.</text>
</comment>
<evidence type="ECO:0000313" key="9">
    <source>
        <dbReference type="Proteomes" id="UP001187682"/>
    </source>
</evidence>